<proteinExistence type="inferred from homology"/>
<comment type="catalytic activity">
    <reaction evidence="1">
        <text>Hydrolyzes the link between N-acetylmuramoyl residues and L-amino acid residues in certain cell-wall glycopeptides.</text>
        <dbReference type="EC" id="3.5.1.28"/>
    </reaction>
</comment>
<evidence type="ECO:0000313" key="9">
    <source>
        <dbReference type="Proteomes" id="UP000563601"/>
    </source>
</evidence>
<dbReference type="Proteomes" id="UP000563601">
    <property type="component" value="Unassembled WGS sequence"/>
</dbReference>
<dbReference type="Pfam" id="PF01510">
    <property type="entry name" value="Amidase_2"/>
    <property type="match status" value="1"/>
</dbReference>
<keyword evidence="4 8" id="KW-0378">Hydrolase</keyword>
<evidence type="ECO:0000256" key="3">
    <source>
        <dbReference type="ARBA" id="ARBA00011901"/>
    </source>
</evidence>
<dbReference type="PANTHER" id="PTHR30417">
    <property type="entry name" value="N-ACETYLMURAMOYL-L-ALANINE AMIDASE AMID"/>
    <property type="match status" value="1"/>
</dbReference>
<protein>
    <recommendedName>
        <fullName evidence="3">N-acetylmuramoyl-L-alanine amidase</fullName>
        <ecNumber evidence="3">3.5.1.28</ecNumber>
    </recommendedName>
</protein>
<dbReference type="Gene3D" id="1.10.101.10">
    <property type="entry name" value="PGBD-like superfamily/PGBD"/>
    <property type="match status" value="1"/>
</dbReference>
<keyword evidence="5" id="KW-0961">Cell wall biogenesis/degradation</keyword>
<dbReference type="GO" id="GO:0008745">
    <property type="term" value="F:N-acetylmuramoyl-L-alanine amidase activity"/>
    <property type="evidence" value="ECO:0007669"/>
    <property type="project" value="UniProtKB-EC"/>
</dbReference>
<keyword evidence="6" id="KW-0732">Signal</keyword>
<dbReference type="SUPFAM" id="SSF55846">
    <property type="entry name" value="N-acetylmuramoyl-L-alanine amidase-like"/>
    <property type="match status" value="1"/>
</dbReference>
<evidence type="ECO:0000256" key="1">
    <source>
        <dbReference type="ARBA" id="ARBA00001561"/>
    </source>
</evidence>
<dbReference type="InterPro" id="IPR036505">
    <property type="entry name" value="Amidase/PGRP_sf"/>
</dbReference>
<evidence type="ECO:0000256" key="6">
    <source>
        <dbReference type="SAM" id="SignalP"/>
    </source>
</evidence>
<dbReference type="RefSeq" id="WP_237567869.1">
    <property type="nucleotide sequence ID" value="NZ_CP047491.1"/>
</dbReference>
<dbReference type="GO" id="GO:0009254">
    <property type="term" value="P:peptidoglycan turnover"/>
    <property type="evidence" value="ECO:0007669"/>
    <property type="project" value="TreeGrafter"/>
</dbReference>
<dbReference type="SMART" id="SM00644">
    <property type="entry name" value="Ami_2"/>
    <property type="match status" value="1"/>
</dbReference>
<dbReference type="InterPro" id="IPR002502">
    <property type="entry name" value="Amidase_domain"/>
</dbReference>
<evidence type="ECO:0000256" key="2">
    <source>
        <dbReference type="ARBA" id="ARBA00007553"/>
    </source>
</evidence>
<feature type="signal peptide" evidence="6">
    <location>
        <begin position="1"/>
        <end position="27"/>
    </location>
</feature>
<accession>A0AA89PAU1</accession>
<dbReference type="SUPFAM" id="SSF47090">
    <property type="entry name" value="PGBD-like"/>
    <property type="match status" value="1"/>
</dbReference>
<reference evidence="8 9" key="1">
    <citation type="submission" date="2020-08" db="EMBL/GenBank/DDBJ databases">
        <title>Genomic Encyclopedia of Type Strains, Phase IV (KMG-IV): sequencing the most valuable type-strain genomes for metagenomic binning, comparative biology and taxonomic classification.</title>
        <authorList>
            <person name="Goeker M."/>
        </authorList>
    </citation>
    <scope>NUCLEOTIDE SEQUENCE [LARGE SCALE GENOMIC DNA]</scope>
    <source>
        <strain evidence="8 9">DSM 11525</strain>
    </source>
</reference>
<dbReference type="InterPro" id="IPR051206">
    <property type="entry name" value="NAMLAA_amidase_2"/>
</dbReference>
<dbReference type="InterPro" id="IPR036365">
    <property type="entry name" value="PGBD-like_sf"/>
</dbReference>
<dbReference type="EMBL" id="JACHHR010000001">
    <property type="protein sequence ID" value="MBB5210770.1"/>
    <property type="molecule type" value="Genomic_DNA"/>
</dbReference>
<gene>
    <name evidence="8" type="ORF">HNQ53_000958</name>
</gene>
<dbReference type="GO" id="GO:0019867">
    <property type="term" value="C:outer membrane"/>
    <property type="evidence" value="ECO:0007669"/>
    <property type="project" value="TreeGrafter"/>
</dbReference>
<dbReference type="AlphaFoldDB" id="A0AA89PAU1"/>
<feature type="domain" description="N-acetylmuramoyl-L-alanine amidase" evidence="7">
    <location>
        <begin position="44"/>
        <end position="206"/>
    </location>
</feature>
<evidence type="ECO:0000313" key="8">
    <source>
        <dbReference type="EMBL" id="MBB5210770.1"/>
    </source>
</evidence>
<organism evidence="8 9">
    <name type="scientific">Microbulbifer hydrolyticus</name>
    <dbReference type="NCBI Taxonomy" id="48074"/>
    <lineage>
        <taxon>Bacteria</taxon>
        <taxon>Pseudomonadati</taxon>
        <taxon>Pseudomonadota</taxon>
        <taxon>Gammaproteobacteria</taxon>
        <taxon>Cellvibrionales</taxon>
        <taxon>Microbulbiferaceae</taxon>
        <taxon>Microbulbifer</taxon>
    </lineage>
</organism>
<dbReference type="EC" id="3.5.1.28" evidence="3"/>
<sequence length="327" mass="36851">MSNPIMQGVQRAAGLLAAFASTGLLTACVSTSAGLNHESEDYEIEVVKSQNASERVRFLVMHFTAIDFDTSLRVLTQPSSAPVSSHYLVPESDDPSYPHDDLRVYQLVDETRRAWHAGPSLWEDRSQLNDHSIGIEIVNKSHCHPPAESTPEAEEEAVCFFPDFDPKQIELVTALSKDILARYPDITPTRVIGHGDIIPQWKIDPGPKFPWQQLAEAGIGAWYDDETVKRHLDYLSGNTTSDRDSVRQRFAQWLRDYGYGIDPAAATEDEISLYTRAFQYHFRPWKVDGEVDNQTRAILLALLEKYFPDKLSGYPDINTRVLAVKDS</sequence>
<evidence type="ECO:0000256" key="5">
    <source>
        <dbReference type="ARBA" id="ARBA00023316"/>
    </source>
</evidence>
<evidence type="ECO:0000256" key="4">
    <source>
        <dbReference type="ARBA" id="ARBA00022801"/>
    </source>
</evidence>
<dbReference type="CDD" id="cd06583">
    <property type="entry name" value="PGRP"/>
    <property type="match status" value="1"/>
</dbReference>
<dbReference type="GO" id="GO:0009253">
    <property type="term" value="P:peptidoglycan catabolic process"/>
    <property type="evidence" value="ECO:0007669"/>
    <property type="project" value="InterPro"/>
</dbReference>
<dbReference type="FunFam" id="3.40.80.10:FF:000003">
    <property type="entry name" value="N-acetylmuramoyl-L-alanine amidase"/>
    <property type="match status" value="1"/>
</dbReference>
<comment type="similarity">
    <text evidence="2">Belongs to the N-acetylmuramoyl-L-alanine amidase 2 family.</text>
</comment>
<name>A0AA89PAU1_9GAMM</name>
<dbReference type="InterPro" id="IPR036366">
    <property type="entry name" value="PGBDSf"/>
</dbReference>
<comment type="caution">
    <text evidence="8">The sequence shown here is derived from an EMBL/GenBank/DDBJ whole genome shotgun (WGS) entry which is preliminary data.</text>
</comment>
<dbReference type="PANTHER" id="PTHR30417:SF1">
    <property type="entry name" value="N-ACETYLMURAMOYL-L-ALANINE AMIDASE AMID"/>
    <property type="match status" value="1"/>
</dbReference>
<dbReference type="Gene3D" id="3.40.80.10">
    <property type="entry name" value="Peptidoglycan recognition protein-like"/>
    <property type="match status" value="1"/>
</dbReference>
<feature type="chain" id="PRO_5041638413" description="N-acetylmuramoyl-L-alanine amidase" evidence="6">
    <location>
        <begin position="28"/>
        <end position="327"/>
    </location>
</feature>
<dbReference type="GO" id="GO:0071555">
    <property type="term" value="P:cell wall organization"/>
    <property type="evidence" value="ECO:0007669"/>
    <property type="project" value="UniProtKB-KW"/>
</dbReference>
<evidence type="ECO:0000259" key="7">
    <source>
        <dbReference type="SMART" id="SM00644"/>
    </source>
</evidence>